<accession>A0ABR8DXL5</accession>
<gene>
    <name evidence="1" type="ORF">H6G97_30325</name>
</gene>
<keyword evidence="2" id="KW-1185">Reference proteome</keyword>
<evidence type="ECO:0000313" key="1">
    <source>
        <dbReference type="EMBL" id="MBD2533621.1"/>
    </source>
</evidence>
<comment type="caution">
    <text evidence="1">The sequence shown here is derived from an EMBL/GenBank/DDBJ whole genome shotgun (WGS) entry which is preliminary data.</text>
</comment>
<proteinExistence type="predicted"/>
<reference evidence="1 2" key="1">
    <citation type="journal article" date="2020" name="ISME J.">
        <title>Comparative genomics reveals insights into cyanobacterial evolution and habitat adaptation.</title>
        <authorList>
            <person name="Chen M.Y."/>
            <person name="Teng W.K."/>
            <person name="Zhao L."/>
            <person name="Hu C.X."/>
            <person name="Zhou Y.K."/>
            <person name="Han B.P."/>
            <person name="Song L.R."/>
            <person name="Shu W.S."/>
        </authorList>
    </citation>
    <scope>NUCLEOTIDE SEQUENCE [LARGE SCALE GENOMIC DNA]</scope>
    <source>
        <strain evidence="1 2">FACHB-838</strain>
    </source>
</reference>
<dbReference type="EMBL" id="JACJSI010000105">
    <property type="protein sequence ID" value="MBD2533621.1"/>
    <property type="molecule type" value="Genomic_DNA"/>
</dbReference>
<dbReference type="RefSeq" id="WP_190944183.1">
    <property type="nucleotide sequence ID" value="NZ_JACJSI010000105.1"/>
</dbReference>
<sequence length="93" mass="10136">MSNSYGVTVRLKTSTPLRLANKSSSFFPFYIGFVAEDHFAPAAPKARCFADTARVAVALPVPDVPLATSHFVLQYHPVSPVPINVVLQHTIKL</sequence>
<organism evidence="1 2">
    <name type="scientific">Nostoc flagelliforme FACHB-838</name>
    <dbReference type="NCBI Taxonomy" id="2692904"/>
    <lineage>
        <taxon>Bacteria</taxon>
        <taxon>Bacillati</taxon>
        <taxon>Cyanobacteriota</taxon>
        <taxon>Cyanophyceae</taxon>
        <taxon>Nostocales</taxon>
        <taxon>Nostocaceae</taxon>
        <taxon>Nostoc</taxon>
    </lineage>
</organism>
<dbReference type="Proteomes" id="UP000623440">
    <property type="component" value="Unassembled WGS sequence"/>
</dbReference>
<protein>
    <submittedName>
        <fullName evidence="1">Uncharacterized protein</fullName>
    </submittedName>
</protein>
<evidence type="ECO:0000313" key="2">
    <source>
        <dbReference type="Proteomes" id="UP000623440"/>
    </source>
</evidence>
<name>A0ABR8DXL5_9NOSO</name>